<feature type="modified residue" description="O-(phosphoribosyl dephospho-coenzyme A)serine" evidence="4 5">
    <location>
        <position position="27"/>
    </location>
</feature>
<dbReference type="HOGENOM" id="CLU_158489_0_0_6"/>
<name>G8LE02_9ENTR</name>
<dbReference type="NCBIfam" id="TIGR01608">
    <property type="entry name" value="citD"/>
    <property type="match status" value="1"/>
</dbReference>
<accession>G8LE02</accession>
<dbReference type="Pfam" id="PF06857">
    <property type="entry name" value="ACP"/>
    <property type="match status" value="1"/>
</dbReference>
<evidence type="ECO:0000313" key="7">
    <source>
        <dbReference type="Proteomes" id="UP000007838"/>
    </source>
</evidence>
<keyword evidence="3 4" id="KW-0597">Phosphoprotein</keyword>
<dbReference type="InterPro" id="IPR023439">
    <property type="entry name" value="Mal_deCO2ase/Cit_lyase_ACP"/>
</dbReference>
<dbReference type="Proteomes" id="UP000007838">
    <property type="component" value="Chromosome"/>
</dbReference>
<evidence type="ECO:0000256" key="1">
    <source>
        <dbReference type="ARBA" id="ARBA00004496"/>
    </source>
</evidence>
<organism evidence="6 7">
    <name type="scientific">Enterobacter ludwigii</name>
    <dbReference type="NCBI Taxonomy" id="299767"/>
    <lineage>
        <taxon>Bacteria</taxon>
        <taxon>Pseudomonadati</taxon>
        <taxon>Pseudomonadota</taxon>
        <taxon>Gammaproteobacteria</taxon>
        <taxon>Enterobacterales</taxon>
        <taxon>Enterobacteriaceae</taxon>
        <taxon>Enterobacter</taxon>
        <taxon>Enterobacter cloacae complex</taxon>
    </lineage>
</organism>
<reference evidence="6 7" key="1">
    <citation type="journal article" date="2011" name="Stand. Genomic Sci.">
        <title>Complete genome of the onion pathogen Enterobacter cloacae EcWSU1.</title>
        <authorList>
            <person name="Humann J.L."/>
            <person name="Wildung M."/>
            <person name="Cheng C.H."/>
            <person name="Lee T."/>
            <person name="Stewart J.E."/>
            <person name="Drew J.C."/>
            <person name="Triplett E.W."/>
            <person name="Main D."/>
            <person name="Schroeder B.K."/>
        </authorList>
    </citation>
    <scope>NUCLEOTIDE SEQUENCE [LARGE SCALE GENOMIC DNA]</scope>
    <source>
        <strain evidence="6 7">EcWSU1</strain>
    </source>
</reference>
<dbReference type="AlphaFoldDB" id="G8LE02"/>
<evidence type="ECO:0000256" key="2">
    <source>
        <dbReference type="ARBA" id="ARBA00022490"/>
    </source>
</evidence>
<dbReference type="InterPro" id="IPR006495">
    <property type="entry name" value="CitD"/>
</dbReference>
<dbReference type="HAMAP" id="MF_00805">
    <property type="entry name" value="CitD"/>
    <property type="match status" value="1"/>
</dbReference>
<comment type="function">
    <text evidence="4">Covalent carrier of the coenzyme of citrate lyase.</text>
</comment>
<evidence type="ECO:0000313" key="6">
    <source>
        <dbReference type="EMBL" id="AEW75196.1"/>
    </source>
</evidence>
<dbReference type="eggNOG" id="COG3052">
    <property type="taxonomic scope" value="Bacteria"/>
</dbReference>
<dbReference type="GO" id="GO:0016829">
    <property type="term" value="F:lyase activity"/>
    <property type="evidence" value="ECO:0007669"/>
    <property type="project" value="UniProtKB-KW"/>
</dbReference>
<dbReference type="EMBL" id="CP002886">
    <property type="protein sequence ID" value="AEW75196.1"/>
    <property type="molecule type" value="Genomic_DNA"/>
</dbReference>
<dbReference type="GO" id="GO:0005737">
    <property type="term" value="C:cytoplasm"/>
    <property type="evidence" value="ECO:0007669"/>
    <property type="project" value="UniProtKB-SubCell"/>
</dbReference>
<evidence type="ECO:0000256" key="4">
    <source>
        <dbReference type="HAMAP-Rule" id="MF_00805"/>
    </source>
</evidence>
<comment type="subunit">
    <text evidence="4">Oligomer with a subunit composition of (alpha,beta,gamma)6.</text>
</comment>
<gene>
    <name evidence="4 6" type="primary">citD</name>
    <name evidence="6" type="ORF">EcWSU1_03768</name>
</gene>
<proteinExistence type="inferred from homology"/>
<protein>
    <recommendedName>
        <fullName evidence="4">Citrate lyase acyl carrier protein</fullName>
    </recommendedName>
    <alternativeName>
        <fullName evidence="4">Citrate lyase gamma chain</fullName>
    </alternativeName>
</protein>
<keyword evidence="6" id="KW-0456">Lyase</keyword>
<dbReference type="KEGG" id="eec:EcWSU1_03768"/>
<keyword evidence="2 4" id="KW-0963">Cytoplasm</keyword>
<evidence type="ECO:0000256" key="5">
    <source>
        <dbReference type="PIRSR" id="PIRSR002736-50"/>
    </source>
</evidence>
<comment type="similarity">
    <text evidence="4">Belongs to the CitD family.</text>
</comment>
<dbReference type="PIRSF" id="PIRSF002736">
    <property type="entry name" value="Citrt_lyas_gamma"/>
    <property type="match status" value="1"/>
</dbReference>
<sequence length="110" mass="12386">MRVRKSHNYQEFIMKIVREALAGTQESSDLMVKIAPAQGELEIIIHSEVIKQFGEHIRQVVNDTLRAMNVHQGLIIVEDKGALDCVIRARLQSALLRAADEPTLNWGALK</sequence>
<comment type="subcellular location">
    <subcellularLocation>
        <location evidence="1 4">Cytoplasm</location>
    </subcellularLocation>
</comment>
<dbReference type="NCBIfam" id="NF009726">
    <property type="entry name" value="PRK13253.1"/>
    <property type="match status" value="1"/>
</dbReference>
<evidence type="ECO:0000256" key="3">
    <source>
        <dbReference type="ARBA" id="ARBA00022553"/>
    </source>
</evidence>